<reference evidence="1" key="1">
    <citation type="submission" date="2020-05" db="EMBL/GenBank/DDBJ databases">
        <authorList>
            <person name="Chiriac C."/>
            <person name="Salcher M."/>
            <person name="Ghai R."/>
            <person name="Kavagutti S V."/>
        </authorList>
    </citation>
    <scope>NUCLEOTIDE SEQUENCE</scope>
</reference>
<dbReference type="EMBL" id="LR796894">
    <property type="protein sequence ID" value="CAB4172868.1"/>
    <property type="molecule type" value="Genomic_DNA"/>
</dbReference>
<protein>
    <submittedName>
        <fullName evidence="1">Uncharacterized protein</fullName>
    </submittedName>
</protein>
<gene>
    <name evidence="1" type="ORF">UFOVP950_12</name>
</gene>
<proteinExistence type="predicted"/>
<sequence>MEGCTKLAKMKNKKVTYKVRTYGEMFFEFGTWKKALTYANNNDQQFIRVCCKNIEQTVWTGTWKNAKQIKFNILCEL</sequence>
<accession>A0A6J5PUX3</accession>
<name>A0A6J5PUX3_9CAUD</name>
<evidence type="ECO:0000313" key="1">
    <source>
        <dbReference type="EMBL" id="CAB4172868.1"/>
    </source>
</evidence>
<organism evidence="1">
    <name type="scientific">uncultured Caudovirales phage</name>
    <dbReference type="NCBI Taxonomy" id="2100421"/>
    <lineage>
        <taxon>Viruses</taxon>
        <taxon>Duplodnaviria</taxon>
        <taxon>Heunggongvirae</taxon>
        <taxon>Uroviricota</taxon>
        <taxon>Caudoviricetes</taxon>
        <taxon>Peduoviridae</taxon>
        <taxon>Maltschvirus</taxon>
        <taxon>Maltschvirus maltsch</taxon>
    </lineage>
</organism>